<keyword evidence="9" id="KW-1185">Reference proteome</keyword>
<proteinExistence type="inferred from homology"/>
<evidence type="ECO:0000256" key="5">
    <source>
        <dbReference type="ARBA" id="ARBA00023849"/>
    </source>
</evidence>
<comment type="similarity">
    <text evidence="4">Belongs to the peroxiredoxin-like PRXL2 family. PRXL2A subfamily.</text>
</comment>
<dbReference type="CDD" id="cd02970">
    <property type="entry name" value="PRX_like2"/>
    <property type="match status" value="1"/>
</dbReference>
<dbReference type="HOGENOM" id="CLU_086062_0_0_1"/>
<organism evidence="9">
    <name type="scientific">Caenorhabditis remanei</name>
    <name type="common">Caenorhabditis vulgaris</name>
    <dbReference type="NCBI Taxonomy" id="31234"/>
    <lineage>
        <taxon>Eukaryota</taxon>
        <taxon>Metazoa</taxon>
        <taxon>Ecdysozoa</taxon>
        <taxon>Nematoda</taxon>
        <taxon>Chromadorea</taxon>
        <taxon>Rhabditida</taxon>
        <taxon>Rhabditina</taxon>
        <taxon>Rhabditomorpha</taxon>
        <taxon>Rhabditoidea</taxon>
        <taxon>Rhabditidae</taxon>
        <taxon>Peloderinae</taxon>
        <taxon>Caenorhabditis</taxon>
    </lineage>
</organism>
<sequence length="235" mass="26134">MAFLGYGAAAALGGAFIYANLPTYLTIGAVAPTFAHLAAAKLIPIKGSLKEIETVDKNEIFTVSCHFFYENENICIFQADELFKKGPIMVMAVRRPGCMLCRREAAELHTLLPLLNEKGIGLAAVVHESRGANEFKSYFPGGDVYLDTERTFYGPNERWLPHWVGFLRIGTYSNVYKAKKAKIEGNMEGEGRLLGGVYLIANNNIVYTHLEKEWGDAANIDEVREAVEKFTTKMK</sequence>
<dbReference type="FunCoup" id="E3NHC8">
    <property type="interactions" value="307"/>
</dbReference>
<reference evidence="8" key="1">
    <citation type="submission" date="2007-07" db="EMBL/GenBank/DDBJ databases">
        <title>PCAP assembly of the Caenorhabditis remanei genome.</title>
        <authorList>
            <consortium name="The Caenorhabditis remanei Sequencing Consortium"/>
            <person name="Wilson R.K."/>
        </authorList>
    </citation>
    <scope>NUCLEOTIDE SEQUENCE [LARGE SCALE GENOMIC DNA]</scope>
    <source>
        <strain evidence="8">PB4641</strain>
    </source>
</reference>
<comment type="subcellular location">
    <subcellularLocation>
        <location evidence="1">Cytoplasm</location>
    </subcellularLocation>
</comment>
<dbReference type="Pfam" id="PF13911">
    <property type="entry name" value="AhpC-TSA_2"/>
    <property type="match status" value="1"/>
</dbReference>
<evidence type="ECO:0000313" key="9">
    <source>
        <dbReference type="Proteomes" id="UP000008281"/>
    </source>
</evidence>
<dbReference type="STRING" id="31234.E3NHC8"/>
<dbReference type="OrthoDB" id="40334at2759"/>
<evidence type="ECO:0000313" key="8">
    <source>
        <dbReference type="EMBL" id="EFO97991.1"/>
    </source>
</evidence>
<protein>
    <recommendedName>
        <fullName evidence="5">Peroxiredoxin-like 2A</fullName>
    </recommendedName>
    <alternativeName>
        <fullName evidence="7">Peroxiredoxin-like 2 activated in M-CSF stimulated monocytes</fullName>
    </alternativeName>
    <alternativeName>
        <fullName evidence="6">Redox-regulatory protein FAM213A</fullName>
    </alternativeName>
</protein>
<evidence type="ECO:0000256" key="2">
    <source>
        <dbReference type="ARBA" id="ARBA00022490"/>
    </source>
</evidence>
<evidence type="ECO:0000256" key="3">
    <source>
        <dbReference type="ARBA" id="ARBA00023284"/>
    </source>
</evidence>
<dbReference type="EMBL" id="DS268672">
    <property type="protein sequence ID" value="EFO97991.1"/>
    <property type="molecule type" value="Genomic_DNA"/>
</dbReference>
<keyword evidence="2" id="KW-0963">Cytoplasm</keyword>
<dbReference type="Gene3D" id="3.40.30.10">
    <property type="entry name" value="Glutaredoxin"/>
    <property type="match status" value="1"/>
</dbReference>
<accession>E3NHC8</accession>
<dbReference type="InterPro" id="IPR036249">
    <property type="entry name" value="Thioredoxin-like_sf"/>
</dbReference>
<gene>
    <name evidence="8" type="ORF">CRE_16462</name>
</gene>
<dbReference type="PANTHER" id="PTHR28630">
    <property type="match status" value="1"/>
</dbReference>
<dbReference type="FunFam" id="3.40.30.10:FF:000312">
    <property type="entry name" value="redox-regulatory protein FAM213A isoform X1"/>
    <property type="match status" value="1"/>
</dbReference>
<evidence type="ECO:0000256" key="1">
    <source>
        <dbReference type="ARBA" id="ARBA00004496"/>
    </source>
</evidence>
<evidence type="ECO:0000256" key="6">
    <source>
        <dbReference type="ARBA" id="ARBA00032058"/>
    </source>
</evidence>
<name>E3NHC8_CAERE</name>
<dbReference type="Proteomes" id="UP000008281">
    <property type="component" value="Unassembled WGS sequence"/>
</dbReference>
<dbReference type="InParanoid" id="E3NHC8"/>
<dbReference type="GO" id="GO:0005737">
    <property type="term" value="C:cytoplasm"/>
    <property type="evidence" value="ECO:0007669"/>
    <property type="project" value="UniProtKB-SubCell"/>
</dbReference>
<evidence type="ECO:0000256" key="7">
    <source>
        <dbReference type="ARBA" id="ARBA00032129"/>
    </source>
</evidence>
<dbReference type="eggNOG" id="KOG4498">
    <property type="taxonomic scope" value="Eukaryota"/>
</dbReference>
<dbReference type="OMA" id="XEAADLS"/>
<dbReference type="SUPFAM" id="SSF52833">
    <property type="entry name" value="Thioredoxin-like"/>
    <property type="match status" value="1"/>
</dbReference>
<keyword evidence="3" id="KW-0676">Redox-active center</keyword>
<dbReference type="PANTHER" id="PTHR28630:SF31">
    <property type="entry name" value="PEROXIREDOXIN-LIKE 2A"/>
    <property type="match status" value="1"/>
</dbReference>
<dbReference type="GO" id="GO:0016209">
    <property type="term" value="F:antioxidant activity"/>
    <property type="evidence" value="ECO:0007669"/>
    <property type="project" value="TreeGrafter"/>
</dbReference>
<evidence type="ECO:0000256" key="4">
    <source>
        <dbReference type="ARBA" id="ARBA00023787"/>
    </source>
</evidence>
<dbReference type="AlphaFoldDB" id="E3NHC8"/>
<dbReference type="InterPro" id="IPR032801">
    <property type="entry name" value="PXL2A/B/C"/>
</dbReference>